<dbReference type="GeneTree" id="ENSGT00940000155301"/>
<dbReference type="PANTHER" id="PTHR44099">
    <property type="entry name" value="RABCONNECTIN-3B, ISOFORM A"/>
    <property type="match status" value="1"/>
</dbReference>
<dbReference type="Pfam" id="PF00400">
    <property type="entry name" value="WD40"/>
    <property type="match status" value="2"/>
</dbReference>
<sequence>MSGNSLVLPIVLWGRTAPTHCISSLLVMDDFSTIITGCHDGQICLWDMTPELEVRGGGGGGGGGRWRGGGGFLSCFPCSPFLFPLLFPVLLNISCPVFVFCCRPPRPGTPETPRRTPLLSHFVTWCVCVCVCVCVCARMSMCVCVCVCVCAGWSQLAAMHCVMLPDLLGLDKFRPPLLEMLARRWQDRCLEVREAAQALLLAELRRIGQSGRKDTIDMWAPYLPQYVDTVSSRKSCTHLHTLIHTSPQPIETKAPEEEMDVTDDDITAGCLSNLPPNAKKISNSYEERRKQATAIVLLGVIGAEFGAEIEPPKGAARARTGGQVPEGFGPTSGGSSNYSLARHTCKALTFLLLQPPSPKLPPHSTIRRTAIDLIGRGFTVWEPYMDVSAVLMGLLELCADAEKQLANITMGLPLNPPADSARSARHALSLIATARPPAFITTIAREVHRYNAAQANSQSQQNVHTTTLARAKTEILRVIDILIEKMPGDVVDLLVEVMDIIMYCIEGSLVKKKGLQECFPAICKFYMVGYCDRSHRIAVGARQGSVALYDVRTGKCQNIHGHKGPITAVSFAPDGRYLATYSNADSHISFWQMNTSLLGSIGMLNSAPQLRCIKTYQVPPVQPASPGSQNHLKLARLIWTSNRNVILMAHDGKEHRFMV</sequence>
<keyword evidence="2" id="KW-0853">WD repeat</keyword>
<dbReference type="InterPro" id="IPR015943">
    <property type="entry name" value="WD40/YVTN_repeat-like_dom_sf"/>
</dbReference>
<feature type="region of interest" description="Disordered" evidence="3">
    <location>
        <begin position="314"/>
        <end position="335"/>
    </location>
</feature>
<feature type="domain" description="WDR72-like alpha-solenoid" evidence="4">
    <location>
        <begin position="183"/>
        <end position="218"/>
    </location>
</feature>
<dbReference type="AlphaFoldDB" id="A0A667ZDN5"/>
<dbReference type="Pfam" id="PF23123">
    <property type="entry name" value="WDR72_alpha-sol"/>
    <property type="match status" value="1"/>
</dbReference>
<dbReference type="Proteomes" id="UP000472263">
    <property type="component" value="Chromosome 12"/>
</dbReference>
<dbReference type="InterPro" id="IPR049916">
    <property type="entry name" value="WDR72-like"/>
</dbReference>
<reference evidence="5" key="3">
    <citation type="submission" date="2025-09" db="UniProtKB">
        <authorList>
            <consortium name="Ensembl"/>
        </authorList>
    </citation>
    <scope>IDENTIFICATION</scope>
</reference>
<feature type="repeat" description="WD" evidence="2">
    <location>
        <begin position="559"/>
        <end position="595"/>
    </location>
</feature>
<reference evidence="5" key="1">
    <citation type="submission" date="2019-06" db="EMBL/GenBank/DDBJ databases">
        <authorList>
            <consortium name="Wellcome Sanger Institute Data Sharing"/>
        </authorList>
    </citation>
    <scope>NUCLEOTIDE SEQUENCE [LARGE SCALE GENOMIC DNA]</scope>
</reference>
<dbReference type="InterPro" id="IPR057848">
    <property type="entry name" value="WDR72_alpha-sol"/>
</dbReference>
<evidence type="ECO:0000313" key="6">
    <source>
        <dbReference type="Proteomes" id="UP000472263"/>
    </source>
</evidence>
<evidence type="ECO:0000313" key="5">
    <source>
        <dbReference type="Ensembl" id="ENSMMDP00005034069.1"/>
    </source>
</evidence>
<dbReference type="PROSITE" id="PS50082">
    <property type="entry name" value="WD_REPEATS_2"/>
    <property type="match status" value="1"/>
</dbReference>
<reference evidence="5" key="2">
    <citation type="submission" date="2025-08" db="UniProtKB">
        <authorList>
            <consortium name="Ensembl"/>
        </authorList>
    </citation>
    <scope>IDENTIFICATION</scope>
</reference>
<dbReference type="InterPro" id="IPR036322">
    <property type="entry name" value="WD40_repeat_dom_sf"/>
</dbReference>
<dbReference type="PANTHER" id="PTHR44099:SF3">
    <property type="entry name" value="WD REPEAT-CONTAINING PROTEIN 7"/>
    <property type="match status" value="1"/>
</dbReference>
<evidence type="ECO:0000256" key="1">
    <source>
        <dbReference type="ARBA" id="ARBA00022553"/>
    </source>
</evidence>
<gene>
    <name evidence="5" type="primary">WDR7</name>
</gene>
<organism evidence="5 6">
    <name type="scientific">Myripristis murdjan</name>
    <name type="common">pinecone soldierfish</name>
    <dbReference type="NCBI Taxonomy" id="586833"/>
    <lineage>
        <taxon>Eukaryota</taxon>
        <taxon>Metazoa</taxon>
        <taxon>Chordata</taxon>
        <taxon>Craniata</taxon>
        <taxon>Vertebrata</taxon>
        <taxon>Euteleostomi</taxon>
        <taxon>Actinopterygii</taxon>
        <taxon>Neopterygii</taxon>
        <taxon>Teleostei</taxon>
        <taxon>Neoteleostei</taxon>
        <taxon>Acanthomorphata</taxon>
        <taxon>Holocentriformes</taxon>
        <taxon>Holocentridae</taxon>
        <taxon>Myripristis</taxon>
    </lineage>
</organism>
<accession>A0A667ZDN5</accession>
<dbReference type="GO" id="GO:0005737">
    <property type="term" value="C:cytoplasm"/>
    <property type="evidence" value="ECO:0007669"/>
    <property type="project" value="TreeGrafter"/>
</dbReference>
<protein>
    <submittedName>
        <fullName evidence="5">WD repeat domain 7</fullName>
    </submittedName>
</protein>
<dbReference type="SMART" id="SM00320">
    <property type="entry name" value="WD40"/>
    <property type="match status" value="2"/>
</dbReference>
<dbReference type="Gene3D" id="2.130.10.10">
    <property type="entry name" value="YVTN repeat-like/Quinoprotein amine dehydrogenase"/>
    <property type="match status" value="1"/>
</dbReference>
<evidence type="ECO:0000259" key="4">
    <source>
        <dbReference type="Pfam" id="PF23123"/>
    </source>
</evidence>
<proteinExistence type="predicted"/>
<evidence type="ECO:0000256" key="2">
    <source>
        <dbReference type="PROSITE-ProRule" id="PRU00221"/>
    </source>
</evidence>
<name>A0A667ZDN5_9TELE</name>
<dbReference type="InterPro" id="IPR001680">
    <property type="entry name" value="WD40_rpt"/>
</dbReference>
<keyword evidence="6" id="KW-1185">Reference proteome</keyword>
<evidence type="ECO:0000256" key="3">
    <source>
        <dbReference type="SAM" id="MobiDB-lite"/>
    </source>
</evidence>
<dbReference type="Ensembl" id="ENSMMDT00005034813.1">
    <property type="protein sequence ID" value="ENSMMDP00005034069.1"/>
    <property type="gene ID" value="ENSMMDG00005016013.1"/>
</dbReference>
<dbReference type="SUPFAM" id="SSF50978">
    <property type="entry name" value="WD40 repeat-like"/>
    <property type="match status" value="1"/>
</dbReference>
<keyword evidence="1" id="KW-0597">Phosphoprotein</keyword>